<keyword evidence="5" id="KW-0732">Signal</keyword>
<keyword evidence="8" id="KW-0379">Hydroxylation</keyword>
<sequence length="372" mass="41232">MKCWGTYMGVELASAERVRLLHLGLGVEREMELVARQRPSRTWKRHAIFSDPKNLTADWAGPDVCNYTGVFCAPLPSDPRVLAVAGVDLNHGDIAGYLPPELGLLADLALLHLNSNRFCGMIPGTLRRLSLLHELDLSNNRFVGPFPDVVLDMPALRFLDLRFNEFEGAVPSRLFDRPLDAIFLNHNRFRFEIPDNIGNSPVSVLVLSHNTFGGCLPASLANMSGTLNEILLINNGLESCLPPELGRLRELTVLDVSHNQLAGPLTQEVAGLRKLEQLNVAHNLLSGPIPQAVCALPRLKNFTFSYNFFTGEPPACARVVPRGSDRDNCLPNRPSQRTRQQRILPGAPFFFLPRNISDPGEFFQKQQCSTGI</sequence>
<name>R7WE11_AEGTA</name>
<evidence type="ECO:0000256" key="2">
    <source>
        <dbReference type="ARBA" id="ARBA00022512"/>
    </source>
</evidence>
<accession>R7WE11</accession>
<dbReference type="InterPro" id="IPR001611">
    <property type="entry name" value="Leu-rich_rpt"/>
</dbReference>
<evidence type="ECO:0000256" key="7">
    <source>
        <dbReference type="ARBA" id="ARBA00023180"/>
    </source>
</evidence>
<evidence type="ECO:0000256" key="9">
    <source>
        <dbReference type="ARBA" id="ARBA00041871"/>
    </source>
</evidence>
<keyword evidence="7" id="KW-0325">Glycoprotein</keyword>
<evidence type="ECO:0000256" key="1">
    <source>
        <dbReference type="ARBA" id="ARBA00004191"/>
    </source>
</evidence>
<dbReference type="PANTHER" id="PTHR32093">
    <property type="entry name" value="LEUCINE-RICH REPEAT EXTENSIN-LIKE PROTEIN 3-RELATED"/>
    <property type="match status" value="1"/>
</dbReference>
<dbReference type="Pfam" id="PF00560">
    <property type="entry name" value="LRR_1"/>
    <property type="match status" value="1"/>
</dbReference>
<dbReference type="Pfam" id="PF13855">
    <property type="entry name" value="LRR_8"/>
    <property type="match status" value="1"/>
</dbReference>
<dbReference type="InterPro" id="IPR032675">
    <property type="entry name" value="LRR_dom_sf"/>
</dbReference>
<keyword evidence="2" id="KW-0134">Cell wall</keyword>
<evidence type="ECO:0000313" key="10">
    <source>
        <dbReference type="EnsemblPlants" id="EMT18385"/>
    </source>
</evidence>
<dbReference type="FunFam" id="3.80.10.10:FF:000041">
    <property type="entry name" value="LRR receptor-like serine/threonine-protein kinase ERECTA"/>
    <property type="match status" value="1"/>
</dbReference>
<dbReference type="SUPFAM" id="SSF52058">
    <property type="entry name" value="L domain-like"/>
    <property type="match status" value="1"/>
</dbReference>
<dbReference type="Gene3D" id="3.80.10.10">
    <property type="entry name" value="Ribonuclease Inhibitor"/>
    <property type="match status" value="1"/>
</dbReference>
<dbReference type="FunFam" id="3.80.10.10:FF:000224">
    <property type="entry name" value="Leucine-rich repeat extensin-like protein 1"/>
    <property type="match status" value="1"/>
</dbReference>
<keyword evidence="4" id="KW-0433">Leucine-rich repeat</keyword>
<evidence type="ECO:0000256" key="4">
    <source>
        <dbReference type="ARBA" id="ARBA00022614"/>
    </source>
</evidence>
<reference evidence="10" key="1">
    <citation type="submission" date="2015-06" db="UniProtKB">
        <authorList>
            <consortium name="EnsemblPlants"/>
        </authorList>
    </citation>
    <scope>IDENTIFICATION</scope>
</reference>
<protein>
    <recommendedName>
        <fullName evidence="9">Cell wall hydroxyproline-rich glycoprotein</fullName>
    </recommendedName>
</protein>
<dbReference type="PANTHER" id="PTHR32093:SF160">
    <property type="entry name" value="OS01G0180000 PROTEIN"/>
    <property type="match status" value="1"/>
</dbReference>
<evidence type="ECO:0000256" key="6">
    <source>
        <dbReference type="ARBA" id="ARBA00022737"/>
    </source>
</evidence>
<dbReference type="EnsemblPlants" id="EMT18385">
    <property type="protein sequence ID" value="EMT18385"/>
    <property type="gene ID" value="F775_11275"/>
</dbReference>
<evidence type="ECO:0000256" key="3">
    <source>
        <dbReference type="ARBA" id="ARBA00022525"/>
    </source>
</evidence>
<proteinExistence type="predicted"/>
<organism evidence="10">
    <name type="scientific">Aegilops tauschii</name>
    <name type="common">Tausch's goatgrass</name>
    <name type="synonym">Aegilops squarrosa</name>
    <dbReference type="NCBI Taxonomy" id="37682"/>
    <lineage>
        <taxon>Eukaryota</taxon>
        <taxon>Viridiplantae</taxon>
        <taxon>Streptophyta</taxon>
        <taxon>Embryophyta</taxon>
        <taxon>Tracheophyta</taxon>
        <taxon>Spermatophyta</taxon>
        <taxon>Magnoliopsida</taxon>
        <taxon>Liliopsida</taxon>
        <taxon>Poales</taxon>
        <taxon>Poaceae</taxon>
        <taxon>BOP clade</taxon>
        <taxon>Pooideae</taxon>
        <taxon>Triticodae</taxon>
        <taxon>Triticeae</taxon>
        <taxon>Triticinae</taxon>
        <taxon>Aegilops</taxon>
    </lineage>
</organism>
<comment type="subcellular location">
    <subcellularLocation>
        <location evidence="1">Secreted</location>
        <location evidence="1">Cell wall</location>
    </subcellularLocation>
</comment>
<dbReference type="InterPro" id="IPR051582">
    <property type="entry name" value="LRR_extensin-like_regulator"/>
</dbReference>
<evidence type="ECO:0000256" key="8">
    <source>
        <dbReference type="ARBA" id="ARBA00023278"/>
    </source>
</evidence>
<keyword evidence="6" id="KW-0677">Repeat</keyword>
<evidence type="ECO:0000256" key="5">
    <source>
        <dbReference type="ARBA" id="ARBA00022729"/>
    </source>
</evidence>
<dbReference type="AlphaFoldDB" id="R7WE11"/>
<keyword evidence="3" id="KW-0964">Secreted</keyword>